<dbReference type="GO" id="GO:0003824">
    <property type="term" value="F:catalytic activity"/>
    <property type="evidence" value="ECO:0007669"/>
    <property type="project" value="InterPro"/>
</dbReference>
<dbReference type="PROSITE" id="PS00892">
    <property type="entry name" value="HIT_1"/>
    <property type="match status" value="1"/>
</dbReference>
<gene>
    <name evidence="5" type="ORF">BOTBODRAFT_38671</name>
</gene>
<keyword evidence="6" id="KW-1185">Reference proteome</keyword>
<evidence type="ECO:0000256" key="2">
    <source>
        <dbReference type="PIRSR" id="PIRSR601310-3"/>
    </source>
</evidence>
<dbReference type="InterPro" id="IPR039384">
    <property type="entry name" value="HINT"/>
</dbReference>
<dbReference type="SUPFAM" id="SSF54197">
    <property type="entry name" value="HIT-like"/>
    <property type="match status" value="1"/>
</dbReference>
<dbReference type="Pfam" id="PF01230">
    <property type="entry name" value="HIT"/>
    <property type="match status" value="1"/>
</dbReference>
<reference evidence="6" key="1">
    <citation type="journal article" date="2014" name="Proc. Natl. Acad. Sci. U.S.A.">
        <title>Extensive sampling of basidiomycete genomes demonstrates inadequacy of the white-rot/brown-rot paradigm for wood decay fungi.</title>
        <authorList>
            <person name="Riley R."/>
            <person name="Salamov A.A."/>
            <person name="Brown D.W."/>
            <person name="Nagy L.G."/>
            <person name="Floudas D."/>
            <person name="Held B.W."/>
            <person name="Levasseur A."/>
            <person name="Lombard V."/>
            <person name="Morin E."/>
            <person name="Otillar R."/>
            <person name="Lindquist E.A."/>
            <person name="Sun H."/>
            <person name="LaButti K.M."/>
            <person name="Schmutz J."/>
            <person name="Jabbour D."/>
            <person name="Luo H."/>
            <person name="Baker S.E."/>
            <person name="Pisabarro A.G."/>
            <person name="Walton J.D."/>
            <person name="Blanchette R.A."/>
            <person name="Henrissat B."/>
            <person name="Martin F."/>
            <person name="Cullen D."/>
            <person name="Hibbett D.S."/>
            <person name="Grigoriev I.V."/>
        </authorList>
    </citation>
    <scope>NUCLEOTIDE SEQUENCE [LARGE SCALE GENOMIC DNA]</scope>
    <source>
        <strain evidence="6">FD-172 SS1</strain>
    </source>
</reference>
<dbReference type="STRING" id="930990.A0A067LYY3"/>
<name>A0A067LYY3_BOTB1</name>
<proteinExistence type="predicted"/>
<dbReference type="Proteomes" id="UP000027195">
    <property type="component" value="Unassembled WGS sequence"/>
</dbReference>
<protein>
    <recommendedName>
        <fullName evidence="4">HIT domain-containing protein</fullName>
    </recommendedName>
</protein>
<sequence>MAAHQLDEKCIFCSIIKGATPSMKVYETEHSLAFLDISPVSEGHTQIIPKYHAVTLADLPDEYLHDILPIAKKVAAATGAQNYNILQNNGKLAFQHVPHVHFHVIPKTTEADGLVIDVDTNWPQRAAKKEELQATLDKMRSKM</sequence>
<dbReference type="GO" id="GO:0009117">
    <property type="term" value="P:nucleotide metabolic process"/>
    <property type="evidence" value="ECO:0007669"/>
    <property type="project" value="TreeGrafter"/>
</dbReference>
<dbReference type="AlphaFoldDB" id="A0A067LYY3"/>
<feature type="domain" description="HIT" evidence="4">
    <location>
        <begin position="11"/>
        <end position="115"/>
    </location>
</feature>
<dbReference type="InParanoid" id="A0A067LYY3"/>
<evidence type="ECO:0000256" key="1">
    <source>
        <dbReference type="PIRSR" id="PIRSR601310-1"/>
    </source>
</evidence>
<dbReference type="CDD" id="cd01277">
    <property type="entry name" value="HINT_subgroup"/>
    <property type="match status" value="1"/>
</dbReference>
<dbReference type="EMBL" id="KL198104">
    <property type="protein sequence ID" value="KDQ07590.1"/>
    <property type="molecule type" value="Genomic_DNA"/>
</dbReference>
<dbReference type="PANTHER" id="PTHR46648:SF1">
    <property type="entry name" value="ADENOSINE 5'-MONOPHOSPHORAMIDASE HNT1"/>
    <property type="match status" value="1"/>
</dbReference>
<dbReference type="InterPro" id="IPR019808">
    <property type="entry name" value="Histidine_triad_CS"/>
</dbReference>
<dbReference type="InterPro" id="IPR001310">
    <property type="entry name" value="Histidine_triad_HIT"/>
</dbReference>
<dbReference type="PRINTS" id="PR00332">
    <property type="entry name" value="HISTRIAD"/>
</dbReference>
<dbReference type="InterPro" id="IPR011146">
    <property type="entry name" value="HIT-like"/>
</dbReference>
<dbReference type="OrthoDB" id="672793at2759"/>
<dbReference type="HOGENOM" id="CLU_056776_3_0_1"/>
<evidence type="ECO:0000313" key="5">
    <source>
        <dbReference type="EMBL" id="KDQ07590.1"/>
    </source>
</evidence>
<organism evidence="5 6">
    <name type="scientific">Botryobasidium botryosum (strain FD-172 SS1)</name>
    <dbReference type="NCBI Taxonomy" id="930990"/>
    <lineage>
        <taxon>Eukaryota</taxon>
        <taxon>Fungi</taxon>
        <taxon>Dikarya</taxon>
        <taxon>Basidiomycota</taxon>
        <taxon>Agaricomycotina</taxon>
        <taxon>Agaricomycetes</taxon>
        <taxon>Cantharellales</taxon>
        <taxon>Botryobasidiaceae</taxon>
        <taxon>Botryobasidium</taxon>
    </lineage>
</organism>
<feature type="active site" description="Tele-AMP-histidine intermediate" evidence="1">
    <location>
        <position position="101"/>
    </location>
</feature>
<dbReference type="Gene3D" id="3.30.428.10">
    <property type="entry name" value="HIT-like"/>
    <property type="match status" value="1"/>
</dbReference>
<feature type="short sequence motif" description="Histidine triad motif" evidence="2 3">
    <location>
        <begin position="99"/>
        <end position="103"/>
    </location>
</feature>
<dbReference type="InterPro" id="IPR036265">
    <property type="entry name" value="HIT-like_sf"/>
</dbReference>
<accession>A0A067LYY3</accession>
<evidence type="ECO:0000256" key="3">
    <source>
        <dbReference type="PROSITE-ProRule" id="PRU00464"/>
    </source>
</evidence>
<dbReference type="PANTHER" id="PTHR46648">
    <property type="entry name" value="HIT FAMILY PROTEIN 1"/>
    <property type="match status" value="1"/>
</dbReference>
<evidence type="ECO:0000313" key="6">
    <source>
        <dbReference type="Proteomes" id="UP000027195"/>
    </source>
</evidence>
<evidence type="ECO:0000259" key="4">
    <source>
        <dbReference type="PROSITE" id="PS51084"/>
    </source>
</evidence>
<dbReference type="PROSITE" id="PS51084">
    <property type="entry name" value="HIT_2"/>
    <property type="match status" value="1"/>
</dbReference>